<comment type="caution">
    <text evidence="5">The sequence shown here is derived from an EMBL/GenBank/DDBJ whole genome shotgun (WGS) entry which is preliminary data.</text>
</comment>
<dbReference type="Pfam" id="PF13426">
    <property type="entry name" value="PAS_9"/>
    <property type="match status" value="1"/>
</dbReference>
<dbReference type="PANTHER" id="PTHR43156">
    <property type="entry name" value="STAGE II SPORULATION PROTEIN E-RELATED"/>
    <property type="match status" value="1"/>
</dbReference>
<reference evidence="5" key="1">
    <citation type="submission" date="2023-06" db="EMBL/GenBank/DDBJ databases">
        <title>Genome sequence of Nocardioides sp. SOB44.</title>
        <authorList>
            <person name="Zhang G."/>
        </authorList>
    </citation>
    <scope>NUCLEOTIDE SEQUENCE</scope>
    <source>
        <strain evidence="5">SOB44</strain>
    </source>
</reference>
<dbReference type="SMART" id="SM00091">
    <property type="entry name" value="PAS"/>
    <property type="match status" value="1"/>
</dbReference>
<evidence type="ECO:0000259" key="4">
    <source>
        <dbReference type="PROSITE" id="PS51746"/>
    </source>
</evidence>
<protein>
    <submittedName>
        <fullName evidence="5">SpoIIE family protein phosphatase</fullName>
    </submittedName>
</protein>
<feature type="domain" description="PAS" evidence="3">
    <location>
        <begin position="14"/>
        <end position="67"/>
    </location>
</feature>
<gene>
    <name evidence="5" type="ORF">QWJ41_04135</name>
</gene>
<keyword evidence="1" id="KW-0378">Hydrolase</keyword>
<dbReference type="Proteomes" id="UP001168363">
    <property type="component" value="Unassembled WGS sequence"/>
</dbReference>
<accession>A0ABT8TLP4</accession>
<dbReference type="InterPro" id="IPR036457">
    <property type="entry name" value="PPM-type-like_dom_sf"/>
</dbReference>
<dbReference type="SUPFAM" id="SSF55785">
    <property type="entry name" value="PYP-like sensor domain (PAS domain)"/>
    <property type="match status" value="1"/>
</dbReference>
<dbReference type="InterPro" id="IPR000014">
    <property type="entry name" value="PAS"/>
</dbReference>
<dbReference type="RefSeq" id="WP_302705895.1">
    <property type="nucleotide sequence ID" value="NZ_JAULSC010000002.1"/>
</dbReference>
<dbReference type="InterPro" id="IPR052016">
    <property type="entry name" value="Bact_Sigma-Reg"/>
</dbReference>
<dbReference type="SMART" id="SM00331">
    <property type="entry name" value="PP2C_SIG"/>
    <property type="match status" value="1"/>
</dbReference>
<evidence type="ECO:0000313" key="6">
    <source>
        <dbReference type="Proteomes" id="UP001168363"/>
    </source>
</evidence>
<dbReference type="PANTHER" id="PTHR43156:SF2">
    <property type="entry name" value="STAGE II SPORULATION PROTEIN E"/>
    <property type="match status" value="1"/>
</dbReference>
<evidence type="ECO:0000256" key="2">
    <source>
        <dbReference type="SAM" id="Coils"/>
    </source>
</evidence>
<feature type="coiled-coil region" evidence="2">
    <location>
        <begin position="131"/>
        <end position="162"/>
    </location>
</feature>
<sequence length="393" mass="42987">MTGESPRHPPGLTPRDEADDLYQHAPCGYLTTDADGRILSANATLARWLGRTTDELASMTFVELLTPGGRIYHETHFAPSLRMHGEVREIAVELRRSDAGRLPALVNATLDRHADGSVRAVRIAVFDATERRSYERELLLAKERAEASEERAQTLARTLQETLIPPIPPHVPGLEVAAVYRPAGDGTEVGGDFYDVFSLGQDDWMVVLGDVRGKGPEAAVVTALVRYTLRALAVTTRRPCLLLEQVNETLLQHSSDRFCTAVLVRLRRREDGWRAEIGVAGHPAPLLLRVDDRTRQLDLLGPLLGVLDDVAYTDREIFLGAGDTLVLYTDGITEASGPLGFFGDERLLRVVDAGRSSSPREVVDNLLGEVLDFQRGVARDDIAVLALGVPGGH</sequence>
<evidence type="ECO:0000256" key="1">
    <source>
        <dbReference type="ARBA" id="ARBA00022801"/>
    </source>
</evidence>
<dbReference type="EMBL" id="JAULSC010000002">
    <property type="protein sequence ID" value="MDO3394895.1"/>
    <property type="molecule type" value="Genomic_DNA"/>
</dbReference>
<feature type="domain" description="PPM-type phosphatase" evidence="4">
    <location>
        <begin position="176"/>
        <end position="389"/>
    </location>
</feature>
<dbReference type="CDD" id="cd00130">
    <property type="entry name" value="PAS"/>
    <property type="match status" value="1"/>
</dbReference>
<dbReference type="InterPro" id="IPR001932">
    <property type="entry name" value="PPM-type_phosphatase-like_dom"/>
</dbReference>
<dbReference type="Gene3D" id="3.30.450.20">
    <property type="entry name" value="PAS domain"/>
    <property type="match status" value="1"/>
</dbReference>
<name>A0ABT8TLP4_9ACTN</name>
<dbReference type="Pfam" id="PF07228">
    <property type="entry name" value="SpoIIE"/>
    <property type="match status" value="1"/>
</dbReference>
<dbReference type="Gene3D" id="3.60.40.10">
    <property type="entry name" value="PPM-type phosphatase domain"/>
    <property type="match status" value="1"/>
</dbReference>
<organism evidence="5 6">
    <name type="scientific">Nocardioides cremeus</name>
    <dbReference type="NCBI Taxonomy" id="3058044"/>
    <lineage>
        <taxon>Bacteria</taxon>
        <taxon>Bacillati</taxon>
        <taxon>Actinomycetota</taxon>
        <taxon>Actinomycetes</taxon>
        <taxon>Propionibacteriales</taxon>
        <taxon>Nocardioidaceae</taxon>
        <taxon>Nocardioides</taxon>
    </lineage>
</organism>
<evidence type="ECO:0000259" key="3">
    <source>
        <dbReference type="PROSITE" id="PS50112"/>
    </source>
</evidence>
<evidence type="ECO:0000313" key="5">
    <source>
        <dbReference type="EMBL" id="MDO3394895.1"/>
    </source>
</evidence>
<dbReference type="PROSITE" id="PS50112">
    <property type="entry name" value="PAS"/>
    <property type="match status" value="1"/>
</dbReference>
<dbReference type="NCBIfam" id="TIGR00229">
    <property type="entry name" value="sensory_box"/>
    <property type="match status" value="1"/>
</dbReference>
<keyword evidence="2" id="KW-0175">Coiled coil</keyword>
<dbReference type="PROSITE" id="PS51746">
    <property type="entry name" value="PPM_2"/>
    <property type="match status" value="1"/>
</dbReference>
<dbReference type="InterPro" id="IPR035965">
    <property type="entry name" value="PAS-like_dom_sf"/>
</dbReference>
<proteinExistence type="predicted"/>
<dbReference type="SUPFAM" id="SSF81606">
    <property type="entry name" value="PP2C-like"/>
    <property type="match status" value="1"/>
</dbReference>
<keyword evidence="6" id="KW-1185">Reference proteome</keyword>